<keyword evidence="2" id="KW-1133">Transmembrane helix</keyword>
<feature type="compositionally biased region" description="Polar residues" evidence="1">
    <location>
        <begin position="1"/>
        <end position="16"/>
    </location>
</feature>
<feature type="region of interest" description="Disordered" evidence="1">
    <location>
        <begin position="1"/>
        <end position="60"/>
    </location>
</feature>
<feature type="region of interest" description="Disordered" evidence="1">
    <location>
        <begin position="271"/>
        <end position="293"/>
    </location>
</feature>
<keyword evidence="2" id="KW-0812">Transmembrane</keyword>
<feature type="transmembrane region" description="Helical" evidence="2">
    <location>
        <begin position="463"/>
        <end position="486"/>
    </location>
</feature>
<evidence type="ECO:0000256" key="2">
    <source>
        <dbReference type="SAM" id="Phobius"/>
    </source>
</evidence>
<reference evidence="3" key="1">
    <citation type="submission" date="2014-11" db="EMBL/GenBank/DDBJ databases">
        <authorList>
            <person name="Otto D Thomas"/>
            <person name="Naeem Raeece"/>
        </authorList>
    </citation>
    <scope>NUCLEOTIDE SEQUENCE</scope>
</reference>
<feature type="transmembrane region" description="Helical" evidence="2">
    <location>
        <begin position="170"/>
        <end position="196"/>
    </location>
</feature>
<gene>
    <name evidence="3" type="ORF">Cvel_19675</name>
</gene>
<organism evidence="3">
    <name type="scientific">Chromera velia CCMP2878</name>
    <dbReference type="NCBI Taxonomy" id="1169474"/>
    <lineage>
        <taxon>Eukaryota</taxon>
        <taxon>Sar</taxon>
        <taxon>Alveolata</taxon>
        <taxon>Colpodellida</taxon>
        <taxon>Chromeraceae</taxon>
        <taxon>Chromera</taxon>
    </lineage>
</organism>
<protein>
    <submittedName>
        <fullName evidence="3">Uncharacterized protein</fullName>
    </submittedName>
</protein>
<sequence length="754" mass="86733">MGGSSSNARQQPQTDPETGLLPPDPEPVVDELCYTPLTDDDRDWFADKYESPEDEDDPDEVKDLRWLLTKFCQLTPCCYPDLEEVDREEQEKLILEKIYSEDDVDEGADTTCGKLISFMTSCCKGAGVCGMTMSSFSNCGGLLTVTLLWLAFVVVNQIRAVNVPWEHRFVYFFPVCAGVLGGMSLLNFIQSLLLFARGYRKLIDALTTELRQDAFFRLPVLEAEKALIFKQLLGEPIPSVLDRTKKMPIDGTQDVERVWMKQNGVFQTEKRTGRPYTPASECSPQSPDHEDKVRGVPTTVEYWEKQVIQELRMVKKFVKPPSCGTEYLQEGYQEKMKKLKSGKEGNKVVIRDLIFVADEDGVLEGIYEVLDWNEREDAKRFWGKDAEGKNNRKEFQEKYEKNKNAQPFEYAPSTIMDFTRKPYDNIRHRVKFGFNVFKQVIENFGRALGPKHNNSIRIKTAPFYYPMVFLIYILPGLCCCFAQYIVGSTIVTLRFGYNPIHRVPLNTVHQLLKKTSTVFFGPGFQVIGCVLMINLAGWIYLLVLNLTFVQKAIYRLMMEPVRQRQMAEAREQIDEAWFHCFVRKVAKGLKQKNSRMSEEEVLDMVEKRHELVIFFTLARLKEVKPGDELGLVGKEVEKEKGEGMYQYRVQRNKDCKTIIYKWTDGCVGNCRRVIEMTCHWEDRGGLERKRTCRKGDACNRGSRATIWRRKRKRGSAKKRRGLHGSLSFFPQLPHLSLTVALPCRAASVGSVDRE</sequence>
<dbReference type="VEuPathDB" id="CryptoDB:Cvel_19675"/>
<feature type="transmembrane region" description="Helical" evidence="2">
    <location>
        <begin position="140"/>
        <end position="158"/>
    </location>
</feature>
<accession>A0A0G4G0W4</accession>
<feature type="transmembrane region" description="Helical" evidence="2">
    <location>
        <begin position="524"/>
        <end position="548"/>
    </location>
</feature>
<keyword evidence="2" id="KW-0472">Membrane</keyword>
<dbReference type="AlphaFoldDB" id="A0A0G4G0W4"/>
<evidence type="ECO:0000313" key="3">
    <source>
        <dbReference type="EMBL" id="CEM21562.1"/>
    </source>
</evidence>
<proteinExistence type="predicted"/>
<evidence type="ECO:0000256" key="1">
    <source>
        <dbReference type="SAM" id="MobiDB-lite"/>
    </source>
</evidence>
<name>A0A0G4G0W4_9ALVE</name>
<dbReference type="EMBL" id="CDMZ01000790">
    <property type="protein sequence ID" value="CEM21562.1"/>
    <property type="molecule type" value="Genomic_DNA"/>
</dbReference>